<reference evidence="10" key="1">
    <citation type="submission" date="2016-10" db="EMBL/GenBank/DDBJ databases">
        <authorList>
            <person name="Varghese N."/>
            <person name="Submissions S."/>
        </authorList>
    </citation>
    <scope>NUCLEOTIDE SEQUENCE [LARGE SCALE GENOMIC DNA]</scope>
    <source>
        <strain evidence="10">DSM 13577</strain>
    </source>
</reference>
<dbReference type="Pfam" id="PF00874">
    <property type="entry name" value="PRD"/>
    <property type="match status" value="2"/>
</dbReference>
<keyword evidence="3" id="KW-0805">Transcription regulation</keyword>
<dbReference type="InterPro" id="IPR036095">
    <property type="entry name" value="PTS_EIIB-like_sf"/>
</dbReference>
<dbReference type="Pfam" id="PF00359">
    <property type="entry name" value="PTS_EIIA_2"/>
    <property type="match status" value="1"/>
</dbReference>
<organism evidence="9 10">
    <name type="scientific">Anaerobranca gottschalkii DSM 13577</name>
    <dbReference type="NCBI Taxonomy" id="1120990"/>
    <lineage>
        <taxon>Bacteria</taxon>
        <taxon>Bacillati</taxon>
        <taxon>Bacillota</taxon>
        <taxon>Clostridia</taxon>
        <taxon>Eubacteriales</taxon>
        <taxon>Proteinivoracaceae</taxon>
        <taxon>Anaerobranca</taxon>
    </lineage>
</organism>
<dbReference type="Gene3D" id="1.10.1790.10">
    <property type="entry name" value="PRD domain"/>
    <property type="match status" value="2"/>
</dbReference>
<dbReference type="InterPro" id="IPR003501">
    <property type="entry name" value="PTS_EIIB_2/3"/>
</dbReference>
<dbReference type="Gene3D" id="3.40.50.2300">
    <property type="match status" value="1"/>
</dbReference>
<dbReference type="InterPro" id="IPR002178">
    <property type="entry name" value="PTS_EIIA_type-2_dom"/>
</dbReference>
<dbReference type="InterPro" id="IPR036634">
    <property type="entry name" value="PRD_sf"/>
</dbReference>
<dbReference type="PROSITE" id="PS51099">
    <property type="entry name" value="PTS_EIIB_TYPE_2"/>
    <property type="match status" value="1"/>
</dbReference>
<dbReference type="Pfam" id="PF05043">
    <property type="entry name" value="Mga"/>
    <property type="match status" value="1"/>
</dbReference>
<dbReference type="InterPro" id="IPR050661">
    <property type="entry name" value="BglG_antiterminators"/>
</dbReference>
<dbReference type="Pfam" id="PF08279">
    <property type="entry name" value="HTH_11"/>
    <property type="match status" value="1"/>
</dbReference>
<dbReference type="SUPFAM" id="SSF46785">
    <property type="entry name" value="Winged helix' DNA-binding domain"/>
    <property type="match status" value="2"/>
</dbReference>
<feature type="domain" description="PRD" evidence="8">
    <location>
        <begin position="201"/>
        <end position="306"/>
    </location>
</feature>
<dbReference type="Gene3D" id="3.40.930.10">
    <property type="entry name" value="Mannitol-specific EII, Chain A"/>
    <property type="match status" value="1"/>
</dbReference>
<evidence type="ECO:0000313" key="9">
    <source>
        <dbReference type="EMBL" id="SET17818.1"/>
    </source>
</evidence>
<dbReference type="GO" id="GO:0008982">
    <property type="term" value="F:protein-N(PI)-phosphohistidine-sugar phosphotransferase activity"/>
    <property type="evidence" value="ECO:0007669"/>
    <property type="project" value="InterPro"/>
</dbReference>
<evidence type="ECO:0000256" key="2">
    <source>
        <dbReference type="ARBA" id="ARBA00022737"/>
    </source>
</evidence>
<dbReference type="InterPro" id="IPR016152">
    <property type="entry name" value="PTrfase/Anion_transptr"/>
</dbReference>
<dbReference type="SUPFAM" id="SSF63520">
    <property type="entry name" value="PTS-regulatory domain, PRD"/>
    <property type="match status" value="2"/>
</dbReference>
<keyword evidence="5" id="KW-0804">Transcription</keyword>
<dbReference type="Gene3D" id="1.10.10.10">
    <property type="entry name" value="Winged helix-like DNA-binding domain superfamily/Winged helix DNA-binding domain"/>
    <property type="match status" value="2"/>
</dbReference>
<keyword evidence="10" id="KW-1185">Reference proteome</keyword>
<evidence type="ECO:0000256" key="3">
    <source>
        <dbReference type="ARBA" id="ARBA00023015"/>
    </source>
</evidence>
<dbReference type="PANTHER" id="PTHR30185:SF18">
    <property type="entry name" value="TRANSCRIPTIONAL REGULATOR MTLR"/>
    <property type="match status" value="1"/>
</dbReference>
<dbReference type="Pfam" id="PF02302">
    <property type="entry name" value="PTS_IIB"/>
    <property type="match status" value="1"/>
</dbReference>
<dbReference type="PANTHER" id="PTHR30185">
    <property type="entry name" value="CRYPTIC BETA-GLUCOSIDE BGL OPERON ANTITERMINATOR"/>
    <property type="match status" value="1"/>
</dbReference>
<proteinExistence type="predicted"/>
<evidence type="ECO:0000256" key="4">
    <source>
        <dbReference type="ARBA" id="ARBA00023159"/>
    </source>
</evidence>
<dbReference type="GO" id="GO:0009401">
    <property type="term" value="P:phosphoenolpyruvate-dependent sugar phosphotransferase system"/>
    <property type="evidence" value="ECO:0007669"/>
    <property type="project" value="InterPro"/>
</dbReference>
<feature type="domain" description="PTS EIIB type-2" evidence="7">
    <location>
        <begin position="425"/>
        <end position="513"/>
    </location>
</feature>
<gene>
    <name evidence="9" type="ORF">SAMN03080614_10701</name>
</gene>
<dbReference type="EMBL" id="FOIF01000070">
    <property type="protein sequence ID" value="SET17818.1"/>
    <property type="molecule type" value="Genomic_DNA"/>
</dbReference>
<dbReference type="InterPro" id="IPR036390">
    <property type="entry name" value="WH_DNA-bd_sf"/>
</dbReference>
<keyword evidence="4" id="KW-0010">Activator</keyword>
<evidence type="ECO:0000259" key="6">
    <source>
        <dbReference type="PROSITE" id="PS51094"/>
    </source>
</evidence>
<dbReference type="AlphaFoldDB" id="A0A1I0CE15"/>
<dbReference type="PROSITE" id="PS51372">
    <property type="entry name" value="PRD_2"/>
    <property type="match status" value="2"/>
</dbReference>
<protein>
    <submittedName>
        <fullName evidence="9">Transcriptional antiterminator</fullName>
    </submittedName>
</protein>
<evidence type="ECO:0000259" key="7">
    <source>
        <dbReference type="PROSITE" id="PS51099"/>
    </source>
</evidence>
<dbReference type="Proteomes" id="UP000243819">
    <property type="component" value="Unassembled WGS sequence"/>
</dbReference>
<dbReference type="InterPro" id="IPR036388">
    <property type="entry name" value="WH-like_DNA-bd_sf"/>
</dbReference>
<accession>A0A1I0CE15</accession>
<evidence type="ECO:0000256" key="5">
    <source>
        <dbReference type="ARBA" id="ARBA00023163"/>
    </source>
</evidence>
<dbReference type="InterPro" id="IPR011608">
    <property type="entry name" value="PRD"/>
</dbReference>
<dbReference type="InterPro" id="IPR007737">
    <property type="entry name" value="Mga_HTH"/>
</dbReference>
<dbReference type="SUPFAM" id="SSF55804">
    <property type="entry name" value="Phoshotransferase/anion transport protein"/>
    <property type="match status" value="1"/>
</dbReference>
<dbReference type="GO" id="GO:0006355">
    <property type="term" value="P:regulation of DNA-templated transcription"/>
    <property type="evidence" value="ECO:0007669"/>
    <property type="project" value="InterPro"/>
</dbReference>
<name>A0A1I0CE15_9FIRM</name>
<dbReference type="PROSITE" id="PS51094">
    <property type="entry name" value="PTS_EIIA_TYPE_2"/>
    <property type="match status" value="1"/>
</dbReference>
<sequence>MNVRLKKMLEILLNSRDYKRVDQLSKILNVSNRTIRSDLDKLERIVELEGIYLVRKPGVGVKIDGTERNIQLLSRKIREDLNLLDCNSFFSPEQRKKYIIKKLFLSKNQVTVNTLSEELFVSKNTIYNDLDNIEKLLQKQNLYLIKDRGIIRIAGKEKDYRKVMSHYMSELDELNFHKGKEFLYETYKGRIDSNTLFQLKQIVDINYNFLEKTLDEVEKELNFKFPEGAFINLLIHIAITIRRIKEGYDIFMPDNIFNNIVKTNEFKFAKKMVKKLEEEFNMIIPETEIGYITLHILGSKMYRDNLLNFHSDFKELGDLGLPVEMAKEIAKIVSNALNINLTEDERFLSGLVIHLKPTINRLKYGLTIKNPILNDIKKNYPQIYGVSWMTSVVFEKYLGLNIPESEIGYIAMHIGAAVERNSKKIKVMVVCHTGIGTSQFLYERLKKSFPELELVGICSSTIIQDKELSDIDLIISTVPVRTTKPNILISPILSYKDIKLLMKFIEEYYNKGDNQKSLDKEVFFNVNNLQKKEEILRDMCVKLEKRDYITKDFVNTLIQREKISSTEIGKGLVIPHGLPKEVKKSCIGLTVLDKYVRWNEEDVKYILIICLTEEEINRGKRIFKNLSELLEEDEFFSMLEKCPKSAKQALELLER</sequence>
<evidence type="ECO:0000259" key="8">
    <source>
        <dbReference type="PROSITE" id="PS51372"/>
    </source>
</evidence>
<keyword evidence="2" id="KW-0677">Repeat</keyword>
<evidence type="ECO:0000256" key="1">
    <source>
        <dbReference type="ARBA" id="ARBA00022679"/>
    </source>
</evidence>
<keyword evidence="1" id="KW-0808">Transferase</keyword>
<dbReference type="STRING" id="1120990.SAMN03080614_10701"/>
<dbReference type="RefSeq" id="WP_091351467.1">
    <property type="nucleotide sequence ID" value="NZ_FOIF01000070.1"/>
</dbReference>
<dbReference type="InterPro" id="IPR013011">
    <property type="entry name" value="PTS_EIIB_2"/>
</dbReference>
<dbReference type="SUPFAM" id="SSF52794">
    <property type="entry name" value="PTS system IIB component-like"/>
    <property type="match status" value="1"/>
</dbReference>
<dbReference type="OrthoDB" id="3175596at2"/>
<dbReference type="InterPro" id="IPR013196">
    <property type="entry name" value="HTH_11"/>
</dbReference>
<evidence type="ECO:0000313" key="10">
    <source>
        <dbReference type="Proteomes" id="UP000243819"/>
    </source>
</evidence>
<feature type="domain" description="PRD" evidence="8">
    <location>
        <begin position="317"/>
        <end position="424"/>
    </location>
</feature>
<dbReference type="CDD" id="cd05568">
    <property type="entry name" value="PTS_IIB_bgl_like"/>
    <property type="match status" value="1"/>
</dbReference>
<dbReference type="CDD" id="cd00211">
    <property type="entry name" value="PTS_IIA_fru"/>
    <property type="match status" value="1"/>
</dbReference>
<feature type="domain" description="PTS EIIA type-2" evidence="6">
    <location>
        <begin position="516"/>
        <end position="655"/>
    </location>
</feature>